<keyword evidence="8" id="KW-0479">Metal-binding</keyword>
<dbReference type="NCBIfam" id="TIGR01498">
    <property type="entry name" value="folK"/>
    <property type="match status" value="1"/>
</dbReference>
<dbReference type="GO" id="GO:0003848">
    <property type="term" value="F:2-amino-4-hydroxy-6-hydroxymethyldihydropteridine diphosphokinase activity"/>
    <property type="evidence" value="ECO:0007669"/>
    <property type="project" value="UniProtKB-EC"/>
</dbReference>
<evidence type="ECO:0000256" key="1">
    <source>
        <dbReference type="ARBA" id="ARBA00000012"/>
    </source>
</evidence>
<evidence type="ECO:0000256" key="12">
    <source>
        <dbReference type="ARBA" id="ARBA00022842"/>
    </source>
</evidence>
<sequence>MAAAEPKRAPRTAYVALGSNLGDRIAEIEKACREMDARGIRVKRTSSLWETEPMYYTEQDRFVNGVCEVETTLEPLELLDQLQDIENSMGRRKLVDKGPRNIDLDILLYEDQTVDHERLKIPHIGIPEREFVLRPLAELIPTKPIYPNNPWKFTQDYLNELPPSSPPLTTLTPLSASQPPLQALKPSRKTHVMAILNMTPDSFSDGGSHTTATTTASAPTSLADTIRAFVAAGATMIDVGGQSTAPKRPQVSADEEIARVLPAIEAIRAVPEARGVLVSVDTYRASVAEAAVAAGADVINDVSAGLLDPDMLRTMARLGKTVCLMHMRGTPETMSSLNDYSTSGGGGGGSSSSSSGSGSGNEGESGPPAPAPPGGDGLIPATAKELLERVAAAEAAGVRRWRIILDPGLGFAKVGAQNLTILRHLGELRSWPGLQGVPWLVGSSRKSFIGKVTGVARPAERVWGTAATVAAAVEGGADVVRVHDVREMAQVVQMSDAIWRY</sequence>
<dbReference type="Gene3D" id="3.20.20.20">
    <property type="entry name" value="Dihydropteroate synthase-like"/>
    <property type="match status" value="1"/>
</dbReference>
<keyword evidence="14" id="KW-0511">Multifunctional enzyme</keyword>
<keyword evidence="18" id="KW-1185">Reference proteome</keyword>
<dbReference type="GO" id="GO:0005524">
    <property type="term" value="F:ATP binding"/>
    <property type="evidence" value="ECO:0007669"/>
    <property type="project" value="UniProtKB-KW"/>
</dbReference>
<dbReference type="AlphaFoldDB" id="A0AAN9UJ50"/>
<dbReference type="GO" id="GO:0016301">
    <property type="term" value="F:kinase activity"/>
    <property type="evidence" value="ECO:0007669"/>
    <property type="project" value="UniProtKB-KW"/>
</dbReference>
<keyword evidence="10" id="KW-0418">Kinase</keyword>
<evidence type="ECO:0000256" key="5">
    <source>
        <dbReference type="ARBA" id="ARBA00005051"/>
    </source>
</evidence>
<evidence type="ECO:0000256" key="10">
    <source>
        <dbReference type="ARBA" id="ARBA00022777"/>
    </source>
</evidence>
<dbReference type="SUPFAM" id="SSF55083">
    <property type="entry name" value="6-hydroxymethyl-7,8-dihydropterin pyrophosphokinase, HPPK"/>
    <property type="match status" value="1"/>
</dbReference>
<dbReference type="PROSITE" id="PS00793">
    <property type="entry name" value="DHPS_2"/>
    <property type="match status" value="1"/>
</dbReference>
<dbReference type="PROSITE" id="PS00792">
    <property type="entry name" value="DHPS_1"/>
    <property type="match status" value="1"/>
</dbReference>
<evidence type="ECO:0000313" key="18">
    <source>
        <dbReference type="Proteomes" id="UP001320245"/>
    </source>
</evidence>
<evidence type="ECO:0000256" key="15">
    <source>
        <dbReference type="SAM" id="MobiDB-lite"/>
    </source>
</evidence>
<evidence type="ECO:0000256" key="9">
    <source>
        <dbReference type="ARBA" id="ARBA00022741"/>
    </source>
</evidence>
<keyword evidence="11" id="KW-0067">ATP-binding</keyword>
<feature type="region of interest" description="Disordered" evidence="15">
    <location>
        <begin position="333"/>
        <end position="379"/>
    </location>
</feature>
<evidence type="ECO:0000256" key="14">
    <source>
        <dbReference type="ARBA" id="ARBA00023268"/>
    </source>
</evidence>
<dbReference type="Pfam" id="PF01288">
    <property type="entry name" value="HPPK"/>
    <property type="match status" value="1"/>
</dbReference>
<evidence type="ECO:0000256" key="2">
    <source>
        <dbReference type="ARBA" id="ARBA00000198"/>
    </source>
</evidence>
<proteinExistence type="inferred from homology"/>
<keyword evidence="9" id="KW-0547">Nucleotide-binding</keyword>
<dbReference type="CDD" id="cd00483">
    <property type="entry name" value="HPPK"/>
    <property type="match status" value="1"/>
</dbReference>
<evidence type="ECO:0000256" key="13">
    <source>
        <dbReference type="ARBA" id="ARBA00022909"/>
    </source>
</evidence>
<dbReference type="CDD" id="cd00739">
    <property type="entry name" value="DHPS"/>
    <property type="match status" value="1"/>
</dbReference>
<comment type="pathway">
    <text evidence="5">Cofactor biosynthesis; tetrahydrofolate biosynthesis; 2-amino-4-hydroxy-6-hydroxymethyl-7,8-dihydropteridine diphosphate from 7,8-dihydroneopterin triphosphate: step 4/4.</text>
</comment>
<dbReference type="GO" id="GO:0046656">
    <property type="term" value="P:folic acid biosynthetic process"/>
    <property type="evidence" value="ECO:0007669"/>
    <property type="project" value="UniProtKB-KW"/>
</dbReference>
<keyword evidence="13" id="KW-0289">Folate biosynthesis</keyword>
<reference evidence="17 18" key="1">
    <citation type="journal article" date="2023" name="PLoS ONE">
        <title>Cytospora paraplurivora sp. nov. isolated from orchards with fruit tree decline syndrome in Ontario, Canada.</title>
        <authorList>
            <person name="Ilyukhin E."/>
            <person name="Nguyen H.D.T."/>
            <person name="Castle A.J."/>
            <person name="Ellouze W."/>
        </authorList>
    </citation>
    <scope>NUCLEOTIDE SEQUENCE [LARGE SCALE GENOMIC DNA]</scope>
    <source>
        <strain evidence="17 18">FDS-564</strain>
    </source>
</reference>
<dbReference type="PANTHER" id="PTHR20941:SF1">
    <property type="entry name" value="FOLIC ACID SYNTHESIS PROTEIN FOL1"/>
    <property type="match status" value="1"/>
</dbReference>
<dbReference type="InterPro" id="IPR011005">
    <property type="entry name" value="Dihydropteroate_synth-like_sf"/>
</dbReference>
<dbReference type="SUPFAM" id="SSF51717">
    <property type="entry name" value="Dihydropteroate synthetase-like"/>
    <property type="match status" value="1"/>
</dbReference>
<evidence type="ECO:0000259" key="16">
    <source>
        <dbReference type="PROSITE" id="PS50972"/>
    </source>
</evidence>
<dbReference type="Pfam" id="PF00809">
    <property type="entry name" value="Pterin_bind"/>
    <property type="match status" value="2"/>
</dbReference>
<comment type="pathway">
    <text evidence="4">Cofactor biosynthesis; tetrahydrofolate biosynthesis; 7,8-dihydrofolate from 2-amino-4-hydroxy-6-hydroxymethyl-7,8-dihydropteridine diphosphate and 4-aminobenzoate: step 1/2.</text>
</comment>
<dbReference type="Proteomes" id="UP001320245">
    <property type="component" value="Unassembled WGS sequence"/>
</dbReference>
<organism evidence="17 18">
    <name type="scientific">Cytospora paraplurivora</name>
    <dbReference type="NCBI Taxonomy" id="2898453"/>
    <lineage>
        <taxon>Eukaryota</taxon>
        <taxon>Fungi</taxon>
        <taxon>Dikarya</taxon>
        <taxon>Ascomycota</taxon>
        <taxon>Pezizomycotina</taxon>
        <taxon>Sordariomycetes</taxon>
        <taxon>Sordariomycetidae</taxon>
        <taxon>Diaporthales</taxon>
        <taxon>Cytosporaceae</taxon>
        <taxon>Cytospora</taxon>
    </lineage>
</organism>
<dbReference type="GO" id="GO:0005740">
    <property type="term" value="C:mitochondrial envelope"/>
    <property type="evidence" value="ECO:0007669"/>
    <property type="project" value="TreeGrafter"/>
</dbReference>
<dbReference type="PROSITE" id="PS00794">
    <property type="entry name" value="HPPK"/>
    <property type="match status" value="1"/>
</dbReference>
<dbReference type="EMBL" id="JAJSPL020000002">
    <property type="protein sequence ID" value="KAK7748597.1"/>
    <property type="molecule type" value="Genomic_DNA"/>
</dbReference>
<dbReference type="InterPro" id="IPR006390">
    <property type="entry name" value="DHP_synth_dom"/>
</dbReference>
<dbReference type="GO" id="GO:0004156">
    <property type="term" value="F:dihydropteroate synthase activity"/>
    <property type="evidence" value="ECO:0007669"/>
    <property type="project" value="UniProtKB-EC"/>
</dbReference>
<dbReference type="InterPro" id="IPR000489">
    <property type="entry name" value="Pterin-binding_dom"/>
</dbReference>
<dbReference type="InterPro" id="IPR000550">
    <property type="entry name" value="Hppk"/>
</dbReference>
<dbReference type="GO" id="GO:0046654">
    <property type="term" value="P:tetrahydrofolate biosynthetic process"/>
    <property type="evidence" value="ECO:0007669"/>
    <property type="project" value="TreeGrafter"/>
</dbReference>
<evidence type="ECO:0000313" key="17">
    <source>
        <dbReference type="EMBL" id="KAK7748597.1"/>
    </source>
</evidence>
<dbReference type="Gene3D" id="3.30.70.560">
    <property type="entry name" value="7,8-Dihydro-6-hydroxymethylpterin-pyrophosphokinase HPPK"/>
    <property type="match status" value="1"/>
</dbReference>
<accession>A0AAN9UJ50</accession>
<comment type="catalytic activity">
    <reaction evidence="2">
        <text>6-hydroxymethyl-7,8-dihydropterin + ATP = (7,8-dihydropterin-6-yl)methyl diphosphate + AMP + H(+)</text>
        <dbReference type="Rhea" id="RHEA:11412"/>
        <dbReference type="ChEBI" id="CHEBI:15378"/>
        <dbReference type="ChEBI" id="CHEBI:30616"/>
        <dbReference type="ChEBI" id="CHEBI:44841"/>
        <dbReference type="ChEBI" id="CHEBI:72950"/>
        <dbReference type="ChEBI" id="CHEBI:456215"/>
        <dbReference type="EC" id="2.7.6.3"/>
    </reaction>
</comment>
<keyword evidence="7" id="KW-0808">Transferase</keyword>
<comment type="catalytic activity">
    <reaction evidence="1">
        <text>(7,8-dihydropterin-6-yl)methyl diphosphate + 4-aminobenzoate = 7,8-dihydropteroate + diphosphate</text>
        <dbReference type="Rhea" id="RHEA:19949"/>
        <dbReference type="ChEBI" id="CHEBI:17836"/>
        <dbReference type="ChEBI" id="CHEBI:17839"/>
        <dbReference type="ChEBI" id="CHEBI:33019"/>
        <dbReference type="ChEBI" id="CHEBI:72950"/>
        <dbReference type="EC" id="2.5.1.15"/>
    </reaction>
</comment>
<comment type="caution">
    <text evidence="17">The sequence shown here is derived from an EMBL/GenBank/DDBJ whole genome shotgun (WGS) entry which is preliminary data.</text>
</comment>
<dbReference type="PROSITE" id="PS50972">
    <property type="entry name" value="PTERIN_BINDING"/>
    <property type="match status" value="1"/>
</dbReference>
<dbReference type="InterPro" id="IPR035907">
    <property type="entry name" value="Hppk_sf"/>
</dbReference>
<evidence type="ECO:0000256" key="3">
    <source>
        <dbReference type="ARBA" id="ARBA00001946"/>
    </source>
</evidence>
<evidence type="ECO:0000256" key="4">
    <source>
        <dbReference type="ARBA" id="ARBA00004763"/>
    </source>
</evidence>
<evidence type="ECO:0000256" key="8">
    <source>
        <dbReference type="ARBA" id="ARBA00022723"/>
    </source>
</evidence>
<comment type="similarity">
    <text evidence="6">In the C-terminal section; belongs to the DHPS family.</text>
</comment>
<dbReference type="InterPro" id="IPR045031">
    <property type="entry name" value="DHP_synth-like"/>
</dbReference>
<evidence type="ECO:0000256" key="11">
    <source>
        <dbReference type="ARBA" id="ARBA00022840"/>
    </source>
</evidence>
<dbReference type="PANTHER" id="PTHR20941">
    <property type="entry name" value="FOLATE SYNTHESIS PROTEINS"/>
    <property type="match status" value="1"/>
</dbReference>
<comment type="cofactor">
    <cofactor evidence="3">
        <name>Mg(2+)</name>
        <dbReference type="ChEBI" id="CHEBI:18420"/>
    </cofactor>
</comment>
<evidence type="ECO:0000256" key="6">
    <source>
        <dbReference type="ARBA" id="ARBA00009951"/>
    </source>
</evidence>
<evidence type="ECO:0000256" key="7">
    <source>
        <dbReference type="ARBA" id="ARBA00022679"/>
    </source>
</evidence>
<protein>
    <submittedName>
        <fullName evidence="17">Trifunctional dihydropteroate synthetase</fullName>
    </submittedName>
</protein>
<feature type="domain" description="Pterin-binding" evidence="16">
    <location>
        <begin position="190"/>
        <end position="493"/>
    </location>
</feature>
<name>A0AAN9UJ50_9PEZI</name>
<dbReference type="GO" id="GO:0046872">
    <property type="term" value="F:metal ion binding"/>
    <property type="evidence" value="ECO:0007669"/>
    <property type="project" value="UniProtKB-KW"/>
</dbReference>
<gene>
    <name evidence="17" type="primary">FOL1</name>
    <name evidence="17" type="ORF">SLS53_000617</name>
</gene>
<keyword evidence="12" id="KW-0460">Magnesium</keyword>
<feature type="compositionally biased region" description="Polar residues" evidence="15">
    <location>
        <begin position="333"/>
        <end position="342"/>
    </location>
</feature>